<dbReference type="Proteomes" id="UP000231464">
    <property type="component" value="Unassembled WGS sequence"/>
</dbReference>
<reference evidence="2" key="1">
    <citation type="submission" date="2017-09" db="EMBL/GenBank/DDBJ databases">
        <title>Depth-based differentiation of microbial function through sediment-hosted aquifers and enrichment of novel symbionts in the deep terrestrial subsurface.</title>
        <authorList>
            <person name="Probst A.J."/>
            <person name="Ladd B."/>
            <person name="Jarett J.K."/>
            <person name="Geller-Mcgrath D.E."/>
            <person name="Sieber C.M.K."/>
            <person name="Emerson J.B."/>
            <person name="Anantharaman K."/>
            <person name="Thomas B.C."/>
            <person name="Malmstrom R."/>
            <person name="Stieglmeier M."/>
            <person name="Klingl A."/>
            <person name="Woyke T."/>
            <person name="Ryan C.M."/>
            <person name="Banfield J.F."/>
        </authorList>
    </citation>
    <scope>NUCLEOTIDE SEQUENCE [LARGE SCALE GENOMIC DNA]</scope>
</reference>
<keyword evidence="1" id="KW-0418">Kinase</keyword>
<proteinExistence type="predicted"/>
<dbReference type="InterPro" id="IPR027417">
    <property type="entry name" value="P-loop_NTPase"/>
</dbReference>
<evidence type="ECO:0000313" key="1">
    <source>
        <dbReference type="EMBL" id="PIT89990.1"/>
    </source>
</evidence>
<dbReference type="Pfam" id="PF13238">
    <property type="entry name" value="AAA_18"/>
    <property type="match status" value="1"/>
</dbReference>
<evidence type="ECO:0000313" key="2">
    <source>
        <dbReference type="Proteomes" id="UP000231464"/>
    </source>
</evidence>
<comment type="caution">
    <text evidence="1">The sequence shown here is derived from an EMBL/GenBank/DDBJ whole genome shotgun (WGS) entry which is preliminary data.</text>
</comment>
<dbReference type="AlphaFoldDB" id="A0A2M6WB12"/>
<dbReference type="SUPFAM" id="SSF52540">
    <property type="entry name" value="P-loop containing nucleoside triphosphate hydrolases"/>
    <property type="match status" value="1"/>
</dbReference>
<dbReference type="GO" id="GO:0016301">
    <property type="term" value="F:kinase activity"/>
    <property type="evidence" value="ECO:0007669"/>
    <property type="project" value="UniProtKB-KW"/>
</dbReference>
<gene>
    <name evidence="1" type="ORF">COU23_00895</name>
</gene>
<accession>A0A2M6WB12</accession>
<keyword evidence="1" id="KW-0808">Transferase</keyword>
<dbReference type="EMBL" id="PFBP01000014">
    <property type="protein sequence ID" value="PIT89990.1"/>
    <property type="molecule type" value="Genomic_DNA"/>
</dbReference>
<dbReference type="Gene3D" id="3.40.50.300">
    <property type="entry name" value="P-loop containing nucleotide triphosphate hydrolases"/>
    <property type="match status" value="1"/>
</dbReference>
<dbReference type="PANTHER" id="PTHR41930">
    <property type="entry name" value="UPF0200 PROTEIN MJ1399"/>
    <property type="match status" value="1"/>
</dbReference>
<protein>
    <submittedName>
        <fullName evidence="1">Dephospho-CoA kinase</fullName>
    </submittedName>
</protein>
<dbReference type="PANTHER" id="PTHR41930:SF1">
    <property type="entry name" value="DEPHOSPHO-COA KINASE"/>
    <property type="match status" value="1"/>
</dbReference>
<organism evidence="1 2">
    <name type="scientific">Candidatus Kuenenbacteria bacterium CG10_big_fil_rev_8_21_14_0_10_36_11</name>
    <dbReference type="NCBI Taxonomy" id="1974618"/>
    <lineage>
        <taxon>Bacteria</taxon>
        <taxon>Candidatus Kueneniibacteriota</taxon>
    </lineage>
</organism>
<name>A0A2M6WB12_9BACT</name>
<sequence length="194" mass="22435">MPNNKIVCITGLCGSGKSEVADFFVKQNYAYFRFGQITLDEIKKRNLEPTEANERPIREEFRKKYGMAAFALLNIPKIDAFLSEGKNILGDGLYSWSEYKKLKNKYGENLIVIAVYASPKTRYVRLADRRNHYDQDPDLKYRSFSPEEAKTRDYAEIENIEKAGPIAMADFTIVNEGSLEELKNQIDKIWEKIK</sequence>